<name>A0A9D3Y1S4_DREPO</name>
<dbReference type="Proteomes" id="UP000828390">
    <property type="component" value="Unassembled WGS sequence"/>
</dbReference>
<dbReference type="GO" id="GO:0016705">
    <property type="term" value="F:oxidoreductase activity, acting on paired donors, with incorporation or reduction of molecular oxygen"/>
    <property type="evidence" value="ECO:0007669"/>
    <property type="project" value="InterPro"/>
</dbReference>
<proteinExistence type="inferred from homology"/>
<comment type="caution">
    <text evidence="8">The sequence shown here is derived from an EMBL/GenBank/DDBJ whole genome shotgun (WGS) entry which is preliminary data.</text>
</comment>
<feature type="binding site" description="axial binding residue" evidence="7">
    <location>
        <position position="455"/>
    </location>
    <ligand>
        <name>heme</name>
        <dbReference type="ChEBI" id="CHEBI:30413"/>
    </ligand>
    <ligandPart>
        <name>Fe</name>
        <dbReference type="ChEBI" id="CHEBI:18248"/>
    </ligandPart>
</feature>
<dbReference type="PRINTS" id="PR00463">
    <property type="entry name" value="EP450I"/>
</dbReference>
<dbReference type="PRINTS" id="PR00385">
    <property type="entry name" value="P450"/>
</dbReference>
<evidence type="ECO:0000313" key="9">
    <source>
        <dbReference type="Proteomes" id="UP000828390"/>
    </source>
</evidence>
<keyword evidence="2 7" id="KW-0349">Heme</keyword>
<dbReference type="InterPro" id="IPR036396">
    <property type="entry name" value="Cyt_P450_sf"/>
</dbReference>
<evidence type="ECO:0000256" key="4">
    <source>
        <dbReference type="ARBA" id="ARBA00023002"/>
    </source>
</evidence>
<organism evidence="8 9">
    <name type="scientific">Dreissena polymorpha</name>
    <name type="common">Zebra mussel</name>
    <name type="synonym">Mytilus polymorpha</name>
    <dbReference type="NCBI Taxonomy" id="45954"/>
    <lineage>
        <taxon>Eukaryota</taxon>
        <taxon>Metazoa</taxon>
        <taxon>Spiralia</taxon>
        <taxon>Lophotrochozoa</taxon>
        <taxon>Mollusca</taxon>
        <taxon>Bivalvia</taxon>
        <taxon>Autobranchia</taxon>
        <taxon>Heteroconchia</taxon>
        <taxon>Euheterodonta</taxon>
        <taxon>Imparidentia</taxon>
        <taxon>Neoheterodontei</taxon>
        <taxon>Myida</taxon>
        <taxon>Dreissenoidea</taxon>
        <taxon>Dreissenidae</taxon>
        <taxon>Dreissena</taxon>
    </lineage>
</organism>
<keyword evidence="3 7" id="KW-0479">Metal-binding</keyword>
<protein>
    <recommendedName>
        <fullName evidence="10">Cytochrome P450</fullName>
    </recommendedName>
</protein>
<comment type="cofactor">
    <cofactor evidence="7">
        <name>heme</name>
        <dbReference type="ChEBI" id="CHEBI:30413"/>
    </cofactor>
</comment>
<accession>A0A9D3Y1S4</accession>
<comment type="similarity">
    <text evidence="1">Belongs to the cytochrome P450 family.</text>
</comment>
<reference evidence="8" key="1">
    <citation type="journal article" date="2019" name="bioRxiv">
        <title>The Genome of the Zebra Mussel, Dreissena polymorpha: A Resource for Invasive Species Research.</title>
        <authorList>
            <person name="McCartney M.A."/>
            <person name="Auch B."/>
            <person name="Kono T."/>
            <person name="Mallez S."/>
            <person name="Zhang Y."/>
            <person name="Obille A."/>
            <person name="Becker A."/>
            <person name="Abrahante J.E."/>
            <person name="Garbe J."/>
            <person name="Badalamenti J.P."/>
            <person name="Herman A."/>
            <person name="Mangelson H."/>
            <person name="Liachko I."/>
            <person name="Sullivan S."/>
            <person name="Sone E.D."/>
            <person name="Koren S."/>
            <person name="Silverstein K.A.T."/>
            <person name="Beckman K.B."/>
            <person name="Gohl D.M."/>
        </authorList>
    </citation>
    <scope>NUCLEOTIDE SEQUENCE</scope>
    <source>
        <strain evidence="8">Duluth1</strain>
        <tissue evidence="8">Whole animal</tissue>
    </source>
</reference>
<dbReference type="InterPro" id="IPR001128">
    <property type="entry name" value="Cyt_P450"/>
</dbReference>
<dbReference type="AlphaFoldDB" id="A0A9D3Y1S4"/>
<evidence type="ECO:0000313" key="8">
    <source>
        <dbReference type="EMBL" id="KAH3690315.1"/>
    </source>
</evidence>
<dbReference type="GO" id="GO:0020037">
    <property type="term" value="F:heme binding"/>
    <property type="evidence" value="ECO:0007669"/>
    <property type="project" value="InterPro"/>
</dbReference>
<dbReference type="EMBL" id="JAIWYP010000069">
    <property type="protein sequence ID" value="KAH3690315.1"/>
    <property type="molecule type" value="Genomic_DNA"/>
</dbReference>
<evidence type="ECO:0008006" key="10">
    <source>
        <dbReference type="Google" id="ProtNLM"/>
    </source>
</evidence>
<keyword evidence="5 7" id="KW-0408">Iron</keyword>
<sequence>MGSTEKTKLNDVGLVKCPFNNNGGIEQHQANGTPAGKLTTAGNMTSPPGPRGVPVFGQAFNLDMDHMHLTFMEWQKRFGDMFMFKILGKHFMVVSHPDILRKLFATCEHANAFNDRAHSFMNKYVIHNSKDILFRNMDDKQQFLKNAATNFFENQLVEEKWFYSAVTDEIRLLVSEIECLIDREVDIIGIMDKLVIKIMGLVLTGNRITESSREFDSLAGFIVPANELATVKNASVLTKLPMLRKVPGKLKNLYDALEAKKNDLREVFLNGTGQCERGLVFMLRNLRVTMGMEGGESWIDDDFIMGVVMDLIPAAILPLQNILSVLFLVLVHHPEVQNKIRGELTSLNADVRIDDIMKLPYIDACILELKRFHTPLPVSARHCNRSGDAMFENYNIPKNTEIFSNLFGIHHDERFFNDPWSYKPERFIAEDGSRVGPEHPVMKNMVVMGVGPRRCVGSTFSEKVMFLVVTILMKNFRLCSNRQQELPPCDPRKFTSGIVTKAPDFKCVFQPA</sequence>
<keyword evidence="9" id="KW-1185">Reference proteome</keyword>
<evidence type="ECO:0000256" key="6">
    <source>
        <dbReference type="ARBA" id="ARBA00023033"/>
    </source>
</evidence>
<reference evidence="8" key="2">
    <citation type="submission" date="2020-11" db="EMBL/GenBank/DDBJ databases">
        <authorList>
            <person name="McCartney M.A."/>
            <person name="Auch B."/>
            <person name="Kono T."/>
            <person name="Mallez S."/>
            <person name="Becker A."/>
            <person name="Gohl D.M."/>
            <person name="Silverstein K.A.T."/>
            <person name="Koren S."/>
            <person name="Bechman K.B."/>
            <person name="Herman A."/>
            <person name="Abrahante J.E."/>
            <person name="Garbe J."/>
        </authorList>
    </citation>
    <scope>NUCLEOTIDE SEQUENCE</scope>
    <source>
        <strain evidence="8">Duluth1</strain>
        <tissue evidence="8">Whole animal</tissue>
    </source>
</reference>
<dbReference type="PANTHER" id="PTHR24289:SF1">
    <property type="entry name" value="STEROID 17-ALPHA-HYDROXYLASE_17,20 LYASE"/>
    <property type="match status" value="1"/>
</dbReference>
<evidence type="ECO:0000256" key="7">
    <source>
        <dbReference type="PIRSR" id="PIRSR602401-1"/>
    </source>
</evidence>
<evidence type="ECO:0000256" key="1">
    <source>
        <dbReference type="ARBA" id="ARBA00010617"/>
    </source>
</evidence>
<dbReference type="GO" id="GO:0005506">
    <property type="term" value="F:iron ion binding"/>
    <property type="evidence" value="ECO:0007669"/>
    <property type="project" value="InterPro"/>
</dbReference>
<keyword evidence="4" id="KW-0560">Oxidoreductase</keyword>
<dbReference type="InterPro" id="IPR002401">
    <property type="entry name" value="Cyt_P450_E_grp-I"/>
</dbReference>
<dbReference type="Pfam" id="PF00067">
    <property type="entry name" value="p450"/>
    <property type="match status" value="1"/>
</dbReference>
<dbReference type="GO" id="GO:0004497">
    <property type="term" value="F:monooxygenase activity"/>
    <property type="evidence" value="ECO:0007669"/>
    <property type="project" value="UniProtKB-KW"/>
</dbReference>
<dbReference type="SUPFAM" id="SSF48264">
    <property type="entry name" value="Cytochrome P450"/>
    <property type="match status" value="1"/>
</dbReference>
<evidence type="ECO:0000256" key="2">
    <source>
        <dbReference type="ARBA" id="ARBA00022617"/>
    </source>
</evidence>
<evidence type="ECO:0000256" key="3">
    <source>
        <dbReference type="ARBA" id="ARBA00022723"/>
    </source>
</evidence>
<evidence type="ECO:0000256" key="5">
    <source>
        <dbReference type="ARBA" id="ARBA00023004"/>
    </source>
</evidence>
<gene>
    <name evidence="8" type="ORF">DPMN_191085</name>
</gene>
<dbReference type="Gene3D" id="1.10.630.10">
    <property type="entry name" value="Cytochrome P450"/>
    <property type="match status" value="1"/>
</dbReference>
<dbReference type="OrthoDB" id="2789670at2759"/>
<keyword evidence="6" id="KW-0503">Monooxygenase</keyword>
<dbReference type="PANTHER" id="PTHR24289">
    <property type="entry name" value="STEROID 17-ALPHA-HYDROXYLASE/17,20 LYASE"/>
    <property type="match status" value="1"/>
</dbReference>